<evidence type="ECO:0000313" key="1">
    <source>
        <dbReference type="EMBL" id="KAK6791369.1"/>
    </source>
</evidence>
<dbReference type="EMBL" id="JBANQN010000004">
    <property type="protein sequence ID" value="KAK6791369.1"/>
    <property type="molecule type" value="Genomic_DNA"/>
</dbReference>
<keyword evidence="2" id="KW-1185">Reference proteome</keyword>
<protein>
    <submittedName>
        <fullName evidence="1">Uncharacterized protein</fullName>
    </submittedName>
</protein>
<evidence type="ECO:0000313" key="2">
    <source>
        <dbReference type="Proteomes" id="UP001371456"/>
    </source>
</evidence>
<proteinExistence type="predicted"/>
<accession>A0AAN8TPG2</accession>
<organism evidence="1 2">
    <name type="scientific">Solanum bulbocastanum</name>
    <name type="common">Wild potato</name>
    <dbReference type="NCBI Taxonomy" id="147425"/>
    <lineage>
        <taxon>Eukaryota</taxon>
        <taxon>Viridiplantae</taxon>
        <taxon>Streptophyta</taxon>
        <taxon>Embryophyta</taxon>
        <taxon>Tracheophyta</taxon>
        <taxon>Spermatophyta</taxon>
        <taxon>Magnoliopsida</taxon>
        <taxon>eudicotyledons</taxon>
        <taxon>Gunneridae</taxon>
        <taxon>Pentapetalae</taxon>
        <taxon>asterids</taxon>
        <taxon>lamiids</taxon>
        <taxon>Solanales</taxon>
        <taxon>Solanaceae</taxon>
        <taxon>Solanoideae</taxon>
        <taxon>Solaneae</taxon>
        <taxon>Solanum</taxon>
    </lineage>
</organism>
<gene>
    <name evidence="1" type="ORF">RDI58_010450</name>
</gene>
<sequence length="99" mass="11740">MIRSATYRTLQETQTIKKHTHTHRKKLPSLEQQTRALASRYFHSKLPLQLEKKKNENREQKITLKFVVLSLLLDDFRTLAGFLRFLLDFPIVSACLMRI</sequence>
<reference evidence="1 2" key="1">
    <citation type="submission" date="2024-02" db="EMBL/GenBank/DDBJ databases">
        <title>de novo genome assembly of Solanum bulbocastanum strain 11H21.</title>
        <authorList>
            <person name="Hosaka A.J."/>
        </authorList>
    </citation>
    <scope>NUCLEOTIDE SEQUENCE [LARGE SCALE GENOMIC DNA]</scope>
    <source>
        <tissue evidence="1">Young leaves</tissue>
    </source>
</reference>
<comment type="caution">
    <text evidence="1">The sequence shown here is derived from an EMBL/GenBank/DDBJ whole genome shotgun (WGS) entry which is preliminary data.</text>
</comment>
<dbReference type="AlphaFoldDB" id="A0AAN8TPG2"/>
<name>A0AAN8TPG2_SOLBU</name>
<dbReference type="Proteomes" id="UP001371456">
    <property type="component" value="Unassembled WGS sequence"/>
</dbReference>